<evidence type="ECO:0000256" key="3">
    <source>
        <dbReference type="ARBA" id="ARBA00023291"/>
    </source>
</evidence>
<dbReference type="Proteomes" id="UP001597380">
    <property type="component" value="Unassembled WGS sequence"/>
</dbReference>
<evidence type="ECO:0000256" key="2">
    <source>
        <dbReference type="ARBA" id="ARBA00023002"/>
    </source>
</evidence>
<dbReference type="SUPFAM" id="SSF56770">
    <property type="entry name" value="HydA/Nqo6-like"/>
    <property type="match status" value="1"/>
</dbReference>
<dbReference type="InterPro" id="IPR051349">
    <property type="entry name" value="Hydrogenase_assoc-protein"/>
</dbReference>
<dbReference type="PANTHER" id="PTHR42845">
    <property type="entry name" value="COENZYME F420-REDUCING HYDROGENASE, GAMMA SUBUNIT"/>
    <property type="match status" value="1"/>
</dbReference>
<organism evidence="5 6">
    <name type="scientific">Corallincola platygyrae</name>
    <dbReference type="NCBI Taxonomy" id="1193278"/>
    <lineage>
        <taxon>Bacteria</taxon>
        <taxon>Pseudomonadati</taxon>
        <taxon>Pseudomonadota</taxon>
        <taxon>Gammaproteobacteria</taxon>
        <taxon>Alteromonadales</taxon>
        <taxon>Psychromonadaceae</taxon>
        <taxon>Corallincola</taxon>
    </lineage>
</organism>
<dbReference type="InterPro" id="IPR037024">
    <property type="entry name" value="NiFe_Hase_small_N_sf"/>
</dbReference>
<comment type="cofactor">
    <cofactor evidence="1">
        <name>[3Fe-4S] cluster</name>
        <dbReference type="ChEBI" id="CHEBI:21137"/>
    </cofactor>
</comment>
<evidence type="ECO:0000256" key="1">
    <source>
        <dbReference type="ARBA" id="ARBA00001927"/>
    </source>
</evidence>
<gene>
    <name evidence="5" type="ORF">ACFSJ3_04670</name>
</gene>
<name>A0ABW4XMM3_9GAMM</name>
<dbReference type="RefSeq" id="WP_345338430.1">
    <property type="nucleotide sequence ID" value="NZ_BAABLI010000005.1"/>
</dbReference>
<dbReference type="EMBL" id="JBHUHT010000008">
    <property type="protein sequence ID" value="MFD2095269.1"/>
    <property type="molecule type" value="Genomic_DNA"/>
</dbReference>
<keyword evidence="6" id="KW-1185">Reference proteome</keyword>
<keyword evidence="2" id="KW-0560">Oxidoreductase</keyword>
<keyword evidence="3" id="KW-0003">3Fe-4S</keyword>
<keyword evidence="3" id="KW-0479">Metal-binding</keyword>
<evidence type="ECO:0000313" key="6">
    <source>
        <dbReference type="Proteomes" id="UP001597380"/>
    </source>
</evidence>
<reference evidence="6" key="1">
    <citation type="journal article" date="2019" name="Int. J. Syst. Evol. Microbiol.">
        <title>The Global Catalogue of Microorganisms (GCM) 10K type strain sequencing project: providing services to taxonomists for standard genome sequencing and annotation.</title>
        <authorList>
            <consortium name="The Broad Institute Genomics Platform"/>
            <consortium name="The Broad Institute Genome Sequencing Center for Infectious Disease"/>
            <person name="Wu L."/>
            <person name="Ma J."/>
        </authorList>
    </citation>
    <scope>NUCLEOTIDE SEQUENCE [LARGE SCALE GENOMIC DNA]</scope>
    <source>
        <strain evidence="6">CGMCC 1.10992</strain>
    </source>
</reference>
<evidence type="ECO:0000313" key="5">
    <source>
        <dbReference type="EMBL" id="MFD2095269.1"/>
    </source>
</evidence>
<keyword evidence="3" id="KW-0408">Iron</keyword>
<feature type="domain" description="NADH:ubiquinone oxidoreductase-like 20kDa subunit" evidence="4">
    <location>
        <begin position="22"/>
        <end position="158"/>
    </location>
</feature>
<dbReference type="InterPro" id="IPR006137">
    <property type="entry name" value="NADH_UbQ_OxRdtase-like_20kDa"/>
</dbReference>
<comment type="caution">
    <text evidence="5">The sequence shown here is derived from an EMBL/GenBank/DDBJ whole genome shotgun (WGS) entry which is preliminary data.</text>
</comment>
<accession>A0ABW4XMM3</accession>
<keyword evidence="3" id="KW-0411">Iron-sulfur</keyword>
<dbReference type="PANTHER" id="PTHR42845:SF3">
    <property type="entry name" value="CYTOSOLIC NIFE-HYDROGENASE, DELTA SUBUNIT"/>
    <property type="match status" value="1"/>
</dbReference>
<dbReference type="Gene3D" id="3.40.50.700">
    <property type="entry name" value="NADH:ubiquinone oxidoreductase-like, 20kDa subunit"/>
    <property type="match status" value="1"/>
</dbReference>
<evidence type="ECO:0000259" key="4">
    <source>
        <dbReference type="Pfam" id="PF01058"/>
    </source>
</evidence>
<dbReference type="Pfam" id="PF01058">
    <property type="entry name" value="Oxidored_q6"/>
    <property type="match status" value="1"/>
</dbReference>
<proteinExistence type="predicted"/>
<protein>
    <recommendedName>
        <fullName evidence="4">NADH:ubiquinone oxidoreductase-like 20kDa subunit domain-containing protein</fullName>
    </recommendedName>
</protein>
<sequence length="271" mass="29157">MTNSVSQGNRKATLAIHKLTSCSGCQAVILNLGEDLLTLLEQVEILHFVEGGIYQPDAKVDIALVEGSVSTPDDQIRLNAIREHCQLLIAVGACACSGGVQALRNVKQSDDWAASVYADKRYIDSLSRSHAIADCTKVDFELWGCPISGRQILAALSMLLRGVSPISPTEKLCQECKRRQQVCVVVTQGEPCMGPVTRAGCGALCPQFGAPCYTCFGPSEQPNMQGLARRFQALGLPPQRVAERFVSISAGAPAFADAYRDLMIDIAKTKD</sequence>